<dbReference type="EMBL" id="JAWZYT010005883">
    <property type="protein sequence ID" value="KAK4289373.1"/>
    <property type="molecule type" value="Genomic_DNA"/>
</dbReference>
<evidence type="ECO:0000313" key="2">
    <source>
        <dbReference type="EMBL" id="KAK4289373.1"/>
    </source>
</evidence>
<feature type="compositionally biased region" description="Low complexity" evidence="1">
    <location>
        <begin position="60"/>
        <end position="80"/>
    </location>
</feature>
<dbReference type="Proteomes" id="UP001292094">
    <property type="component" value="Unassembled WGS sequence"/>
</dbReference>
<dbReference type="AlphaFoldDB" id="A0AAE1NGU9"/>
<gene>
    <name evidence="2" type="ORF">Pmani_037650</name>
</gene>
<proteinExistence type="predicted"/>
<organism evidence="2 3">
    <name type="scientific">Petrolisthes manimaculis</name>
    <dbReference type="NCBI Taxonomy" id="1843537"/>
    <lineage>
        <taxon>Eukaryota</taxon>
        <taxon>Metazoa</taxon>
        <taxon>Ecdysozoa</taxon>
        <taxon>Arthropoda</taxon>
        <taxon>Crustacea</taxon>
        <taxon>Multicrustacea</taxon>
        <taxon>Malacostraca</taxon>
        <taxon>Eumalacostraca</taxon>
        <taxon>Eucarida</taxon>
        <taxon>Decapoda</taxon>
        <taxon>Pleocyemata</taxon>
        <taxon>Anomura</taxon>
        <taxon>Galatheoidea</taxon>
        <taxon>Porcellanidae</taxon>
        <taxon>Petrolisthes</taxon>
    </lineage>
</organism>
<feature type="region of interest" description="Disordered" evidence="1">
    <location>
        <begin position="60"/>
        <end position="83"/>
    </location>
</feature>
<protein>
    <submittedName>
        <fullName evidence="2">Uncharacterized protein</fullName>
    </submittedName>
</protein>
<evidence type="ECO:0000256" key="1">
    <source>
        <dbReference type="SAM" id="MobiDB-lite"/>
    </source>
</evidence>
<evidence type="ECO:0000313" key="3">
    <source>
        <dbReference type="Proteomes" id="UP001292094"/>
    </source>
</evidence>
<name>A0AAE1NGU9_9EUCA</name>
<accession>A0AAE1NGU9</accession>
<reference evidence="2" key="1">
    <citation type="submission" date="2023-11" db="EMBL/GenBank/DDBJ databases">
        <title>Genome assemblies of two species of porcelain crab, Petrolisthes cinctipes and Petrolisthes manimaculis (Anomura: Porcellanidae).</title>
        <authorList>
            <person name="Angst P."/>
        </authorList>
    </citation>
    <scope>NUCLEOTIDE SEQUENCE</scope>
    <source>
        <strain evidence="2">PB745_02</strain>
        <tissue evidence="2">Gill</tissue>
    </source>
</reference>
<keyword evidence="3" id="KW-1185">Reference proteome</keyword>
<sequence length="133" mass="14786">MSVAQHEGVTRRLERNEPQFIFRYASRVMLCNYLLSGRSAAEWPCFVHVTVGLQHRLPSTPLTPHHSTPLHSTPLHSTPSNHLYTPPSIRLLFHPNSTPSHPPLLVPPLDSIPSTSASSTYVFYSTLAPTPLS</sequence>
<comment type="caution">
    <text evidence="2">The sequence shown here is derived from an EMBL/GenBank/DDBJ whole genome shotgun (WGS) entry which is preliminary data.</text>
</comment>